<keyword evidence="5" id="KW-0949">S-adenosyl-L-methionine</keyword>
<dbReference type="EMBL" id="CP009571">
    <property type="protein sequence ID" value="AIT07650.1"/>
    <property type="molecule type" value="Genomic_DNA"/>
</dbReference>
<evidence type="ECO:0000256" key="1">
    <source>
        <dbReference type="ARBA" id="ARBA00004953"/>
    </source>
</evidence>
<evidence type="ECO:0000256" key="4">
    <source>
        <dbReference type="ARBA" id="ARBA00022679"/>
    </source>
</evidence>
<evidence type="ECO:0000259" key="6">
    <source>
        <dbReference type="Pfam" id="PF00590"/>
    </source>
</evidence>
<dbReference type="InterPro" id="IPR000878">
    <property type="entry name" value="4pyrrol_Mease"/>
</dbReference>
<protein>
    <submittedName>
        <fullName evidence="7">Precorrin-6Y methyltransferase</fullName>
    </submittedName>
</protein>
<evidence type="ECO:0000313" key="8">
    <source>
        <dbReference type="Proteomes" id="UP000033200"/>
    </source>
</evidence>
<accession>A0A097EJA4</accession>
<keyword evidence="8" id="KW-1185">Reference proteome</keyword>
<dbReference type="InterPro" id="IPR006365">
    <property type="entry name" value="Cbl_synth_CobL"/>
</dbReference>
<dbReference type="InterPro" id="IPR012818">
    <property type="entry name" value="CbiE"/>
</dbReference>
<dbReference type="InterPro" id="IPR050714">
    <property type="entry name" value="Cobalamin_biosynth_MTase"/>
</dbReference>
<dbReference type="InterPro" id="IPR035996">
    <property type="entry name" value="4pyrrol_Methylase_sf"/>
</dbReference>
<dbReference type="NCBIfam" id="TIGR02467">
    <property type="entry name" value="CbiE"/>
    <property type="match status" value="1"/>
</dbReference>
<dbReference type="UniPathway" id="UPA00148"/>
<evidence type="ECO:0000313" key="7">
    <source>
        <dbReference type="EMBL" id="AIT07650.1"/>
    </source>
</evidence>
<keyword evidence="4 7" id="KW-0808">Transferase</keyword>
<evidence type="ECO:0000256" key="2">
    <source>
        <dbReference type="ARBA" id="ARBA00022573"/>
    </source>
</evidence>
<dbReference type="RefSeq" id="WP_038665371.1">
    <property type="nucleotide sequence ID" value="NZ_CP009571.1"/>
</dbReference>
<comment type="pathway">
    <text evidence="1">Cofactor biosynthesis; adenosylcobalamin biosynthesis.</text>
</comment>
<dbReference type="GO" id="GO:0008276">
    <property type="term" value="F:protein methyltransferase activity"/>
    <property type="evidence" value="ECO:0007669"/>
    <property type="project" value="InterPro"/>
</dbReference>
<dbReference type="SUPFAM" id="SSF53335">
    <property type="entry name" value="S-adenosyl-L-methionine-dependent methyltransferases"/>
    <property type="match status" value="1"/>
</dbReference>
<proteinExistence type="predicted"/>
<evidence type="ECO:0000256" key="3">
    <source>
        <dbReference type="ARBA" id="ARBA00022603"/>
    </source>
</evidence>
<dbReference type="Pfam" id="PF00590">
    <property type="entry name" value="TP_methylase"/>
    <property type="match status" value="1"/>
</dbReference>
<dbReference type="PANTHER" id="PTHR43182:SF1">
    <property type="entry name" value="COBALT-PRECORRIN-7 C(5)-METHYLTRANSFERASE"/>
    <property type="match status" value="1"/>
</dbReference>
<dbReference type="eggNOG" id="COG2241">
    <property type="taxonomic scope" value="Bacteria"/>
</dbReference>
<keyword evidence="3 7" id="KW-0489">Methyltransferase</keyword>
<dbReference type="InterPro" id="IPR014008">
    <property type="entry name" value="Cbl_synth_MTase_CbiT"/>
</dbReference>
<dbReference type="PANTHER" id="PTHR43182">
    <property type="entry name" value="COBALT-PRECORRIN-6B C(15)-METHYLTRANSFERASE (DECARBOXYLATING)"/>
    <property type="match status" value="1"/>
</dbReference>
<dbReference type="AlphaFoldDB" id="A0A097EJA4"/>
<dbReference type="Pfam" id="PF01135">
    <property type="entry name" value="PCMT"/>
    <property type="match status" value="1"/>
</dbReference>
<dbReference type="eggNOG" id="COG2242">
    <property type="taxonomic scope" value="Bacteria"/>
</dbReference>
<gene>
    <name evidence="7" type="ORF">MC45_16170</name>
</gene>
<dbReference type="STRING" id="1549858.MC45_16170"/>
<organism evidence="7 8">
    <name type="scientific">Sphingomonas taxi</name>
    <dbReference type="NCBI Taxonomy" id="1549858"/>
    <lineage>
        <taxon>Bacteria</taxon>
        <taxon>Pseudomonadati</taxon>
        <taxon>Pseudomonadota</taxon>
        <taxon>Alphaproteobacteria</taxon>
        <taxon>Sphingomonadales</taxon>
        <taxon>Sphingomonadaceae</taxon>
        <taxon>Sphingomonas</taxon>
    </lineage>
</organism>
<dbReference type="KEGG" id="stax:MC45_16170"/>
<dbReference type="CDD" id="cd11644">
    <property type="entry name" value="Precorrin-6Y-MT"/>
    <property type="match status" value="1"/>
</dbReference>
<dbReference type="PIRSF" id="PIRSF036428">
    <property type="entry name" value="CobL"/>
    <property type="match status" value="1"/>
</dbReference>
<sequence>MAEGNPWLTIVGIGEDGPAGLSAASSAALDAAQWVTGARRHLALLPPLACPVEPWPVPFEAGIAPLLARRGQRVVMLASGDPFWFGAGGTLARHLAPGEWVAHPAPSTFALAAARLGWRLEETACLGLHAAPPTRLRPHLAPGARAIVLVRDGEAALAAARYVTHHGFGASRIAVLEALGGPRERIRHAAAVDLALDDIAHPVAVGIAFAGDGAVLPCTAGLADDWFAHDGQITKRPARALTLSALAPRPGETLWDIGSGSGSIAIEWLLACPSTRAIGFERDPVRAARARANAAALGVDRLDVVEGDAPAVLAGRSPPDAVFVGGGLGEALLARLCADLPAGTRLVANAVTLESEALLAGWQARRGGQLLRIELAEAVPLGSRRGWRSSYPLVQWSVTL</sequence>
<dbReference type="Proteomes" id="UP000033200">
    <property type="component" value="Chromosome"/>
</dbReference>
<dbReference type="InterPro" id="IPR014777">
    <property type="entry name" value="4pyrrole_Mease_sub1"/>
</dbReference>
<evidence type="ECO:0000256" key="5">
    <source>
        <dbReference type="ARBA" id="ARBA00022691"/>
    </source>
</evidence>
<dbReference type="NCBIfam" id="TIGR02469">
    <property type="entry name" value="CbiT"/>
    <property type="match status" value="1"/>
</dbReference>
<dbReference type="SUPFAM" id="SSF53790">
    <property type="entry name" value="Tetrapyrrole methylase"/>
    <property type="match status" value="1"/>
</dbReference>
<reference evidence="7 8" key="1">
    <citation type="submission" date="2014-09" db="EMBL/GenBank/DDBJ databases">
        <title>Using Illumina technology Improving SMRT sequencing Genome Assembly by RASTools.</title>
        <authorList>
            <person name="Zhou Y."/>
            <person name="Ma T."/>
            <person name="Liu T."/>
        </authorList>
    </citation>
    <scope>NUCLEOTIDE SEQUENCE [LARGE SCALE GENOMIC DNA]</scope>
    <source>
        <strain evidence="7 8">ATCC 55669</strain>
    </source>
</reference>
<dbReference type="GO" id="GO:0009236">
    <property type="term" value="P:cobalamin biosynthetic process"/>
    <property type="evidence" value="ECO:0007669"/>
    <property type="project" value="UniProtKB-UniPathway"/>
</dbReference>
<name>A0A097EJA4_9SPHN</name>
<dbReference type="Gene3D" id="3.40.1010.10">
    <property type="entry name" value="Cobalt-precorrin-4 Transmethylase, Domain 1"/>
    <property type="match status" value="1"/>
</dbReference>
<dbReference type="HOGENOM" id="CLU_031955_0_0_5"/>
<feature type="domain" description="Tetrapyrrole methylase" evidence="6">
    <location>
        <begin position="8"/>
        <end position="189"/>
    </location>
</feature>
<dbReference type="InterPro" id="IPR029063">
    <property type="entry name" value="SAM-dependent_MTases_sf"/>
</dbReference>
<dbReference type="Gene3D" id="3.40.50.150">
    <property type="entry name" value="Vaccinia Virus protein VP39"/>
    <property type="match status" value="1"/>
</dbReference>
<dbReference type="GO" id="GO:0032259">
    <property type="term" value="P:methylation"/>
    <property type="evidence" value="ECO:0007669"/>
    <property type="project" value="UniProtKB-KW"/>
</dbReference>
<keyword evidence="2" id="KW-0169">Cobalamin biosynthesis</keyword>